<proteinExistence type="predicted"/>
<evidence type="ECO:0000313" key="1">
    <source>
        <dbReference type="EMBL" id="KAI5611917.1"/>
    </source>
</evidence>
<dbReference type="AlphaFoldDB" id="A0AAD5AA46"/>
<reference evidence="1" key="1">
    <citation type="submission" date="2018-07" db="EMBL/GenBank/DDBJ databases">
        <title>Comparative genomics of catfishes provides insights into carnivory and benthic adaptation.</title>
        <authorList>
            <person name="Zhang Y."/>
            <person name="Wang D."/>
            <person name="Peng Z."/>
            <person name="Zheng S."/>
            <person name="Shao F."/>
            <person name="Tao W."/>
        </authorList>
    </citation>
    <scope>NUCLEOTIDE SEQUENCE</scope>
    <source>
        <strain evidence="1">Chongqing</strain>
    </source>
</reference>
<accession>A0AAD5AA46</accession>
<protein>
    <submittedName>
        <fullName evidence="1">Uncharacterized protein</fullName>
    </submittedName>
</protein>
<sequence>MASMASIASIRDKILSVLNDELEVKDNDKDLLQQKNVSVVPNASMSAKIICSLKDEFPLLYTVNKYLMIDIDKVQMQQILSTPEGMPEKIKESIDQIHFTDPKYNDVVQNIISQYEAFNNMMMEIKMDPQNAMQHKENFKNNYKKQNSSQQLTTFIEDIKREPSELLKDYMKTNTSVQMEDMFKYLELLIYRGIVVEMAIIAVLHELEFMEECGEKFNKIKTKFQDTLDMCK</sequence>
<gene>
    <name evidence="1" type="ORF">C0J50_0585</name>
</gene>
<comment type="caution">
    <text evidence="1">The sequence shown here is derived from an EMBL/GenBank/DDBJ whole genome shotgun (WGS) entry which is preliminary data.</text>
</comment>
<evidence type="ECO:0000313" key="2">
    <source>
        <dbReference type="Proteomes" id="UP001205998"/>
    </source>
</evidence>
<name>A0AAD5AA46_SILAS</name>
<dbReference type="Proteomes" id="UP001205998">
    <property type="component" value="Unassembled WGS sequence"/>
</dbReference>
<organism evidence="1 2">
    <name type="scientific">Silurus asotus</name>
    <name type="common">Amur catfish</name>
    <name type="synonym">Parasilurus asotus</name>
    <dbReference type="NCBI Taxonomy" id="30991"/>
    <lineage>
        <taxon>Eukaryota</taxon>
        <taxon>Metazoa</taxon>
        <taxon>Chordata</taxon>
        <taxon>Craniata</taxon>
        <taxon>Vertebrata</taxon>
        <taxon>Euteleostomi</taxon>
        <taxon>Actinopterygii</taxon>
        <taxon>Neopterygii</taxon>
        <taxon>Teleostei</taxon>
        <taxon>Ostariophysi</taxon>
        <taxon>Siluriformes</taxon>
        <taxon>Siluridae</taxon>
        <taxon>Silurus</taxon>
    </lineage>
</organism>
<dbReference type="EMBL" id="MU564352">
    <property type="protein sequence ID" value="KAI5611917.1"/>
    <property type="molecule type" value="Genomic_DNA"/>
</dbReference>
<keyword evidence="2" id="KW-1185">Reference proteome</keyword>